<dbReference type="PANTHER" id="PTHR46825">
    <property type="entry name" value="D-ALANYL-D-ALANINE-CARBOXYPEPTIDASE/ENDOPEPTIDASE AMPH"/>
    <property type="match status" value="1"/>
</dbReference>
<evidence type="ECO:0000313" key="4">
    <source>
        <dbReference type="EMBL" id="MVN86639.1"/>
    </source>
</evidence>
<name>A0A7C9M853_9DEIO</name>
<evidence type="ECO:0000256" key="2">
    <source>
        <dbReference type="SAM" id="SignalP"/>
    </source>
</evidence>
<comment type="caution">
    <text evidence="4">The sequence shown here is derived from an EMBL/GenBank/DDBJ whole genome shotgun (WGS) entry which is preliminary data.</text>
</comment>
<dbReference type="RefSeq" id="WP_157458707.1">
    <property type="nucleotide sequence ID" value="NZ_WQLB01000008.1"/>
</dbReference>
<feature type="signal peptide" evidence="2">
    <location>
        <begin position="1"/>
        <end position="18"/>
    </location>
</feature>
<accession>A0A7C9M853</accession>
<dbReference type="InterPro" id="IPR012338">
    <property type="entry name" value="Beta-lactam/transpept-like"/>
</dbReference>
<organism evidence="4 5">
    <name type="scientific">Deinococcus arboris</name>
    <dbReference type="NCBI Taxonomy" id="2682977"/>
    <lineage>
        <taxon>Bacteria</taxon>
        <taxon>Thermotogati</taxon>
        <taxon>Deinococcota</taxon>
        <taxon>Deinococci</taxon>
        <taxon>Deinococcales</taxon>
        <taxon>Deinococcaceae</taxon>
        <taxon>Deinococcus</taxon>
    </lineage>
</organism>
<keyword evidence="2" id="KW-0732">Signal</keyword>
<feature type="transmembrane region" description="Helical" evidence="1">
    <location>
        <begin position="396"/>
        <end position="416"/>
    </location>
</feature>
<dbReference type="SUPFAM" id="SSF56601">
    <property type="entry name" value="beta-lactamase/transpeptidase-like"/>
    <property type="match status" value="1"/>
</dbReference>
<protein>
    <submittedName>
        <fullName evidence="4">Serine hydrolase</fullName>
    </submittedName>
</protein>
<evidence type="ECO:0000259" key="3">
    <source>
        <dbReference type="Pfam" id="PF00144"/>
    </source>
</evidence>
<gene>
    <name evidence="4" type="ORF">GO986_07655</name>
</gene>
<keyword evidence="1" id="KW-0812">Transmembrane</keyword>
<keyword evidence="5" id="KW-1185">Reference proteome</keyword>
<proteinExistence type="predicted"/>
<sequence>MRPFFLLAFLLGLSTGQAAQPATIQQIEQGLRPVRPFWQPLGRPAGMSLTDRMAFHHVPGVSVAVIDHGQVVWARGYGVLQAGQPAPVTPSTLFQAASISKAVTATAALRLVQSGQLGLDVPVNQTLRSWQLPENALTRQHPVTLRHLLAHTAGIGMPGYLGYPAGQTLPTLTQVLDGQAPATSQPVRVERRPGQAYAYSGGGYEVLQLLMQDAAGTAFPDLLQRQVLAPLGMTRSGFTQPLPAALESQAAAAHQADGTPLSGRWHTYPELAAAGLWSTPSDLARWLLALSGAAQKIPGALLTPGLMGQMLTNHSPGLKGWQHAYGLGLTLHGRGPTLSFGHSGINQGFRAIAVMYPQTGQGAVIMTNGENGVPLYNELLESIAAAYHWPGHQAGWTGWPLVLLGVLALGGGLLVSRKRRRSKRRRIAWPDL</sequence>
<dbReference type="InterPro" id="IPR001466">
    <property type="entry name" value="Beta-lactam-related"/>
</dbReference>
<keyword evidence="4" id="KW-0378">Hydrolase</keyword>
<evidence type="ECO:0000313" key="5">
    <source>
        <dbReference type="Proteomes" id="UP000483286"/>
    </source>
</evidence>
<dbReference type="GO" id="GO:0016787">
    <property type="term" value="F:hydrolase activity"/>
    <property type="evidence" value="ECO:0007669"/>
    <property type="project" value="UniProtKB-KW"/>
</dbReference>
<feature type="domain" description="Beta-lactamase-related" evidence="3">
    <location>
        <begin position="50"/>
        <end position="385"/>
    </location>
</feature>
<keyword evidence="1" id="KW-1133">Transmembrane helix</keyword>
<dbReference type="InterPro" id="IPR050491">
    <property type="entry name" value="AmpC-like"/>
</dbReference>
<feature type="chain" id="PRO_5028932245" evidence="2">
    <location>
        <begin position="19"/>
        <end position="432"/>
    </location>
</feature>
<reference evidence="4 5" key="1">
    <citation type="submission" date="2019-12" db="EMBL/GenBank/DDBJ databases">
        <title>Deinococcus sp. HMF7620 Genome sequencing and assembly.</title>
        <authorList>
            <person name="Kang H."/>
            <person name="Kim H."/>
            <person name="Joh K."/>
        </authorList>
    </citation>
    <scope>NUCLEOTIDE SEQUENCE [LARGE SCALE GENOMIC DNA]</scope>
    <source>
        <strain evidence="4 5">HMF7620</strain>
    </source>
</reference>
<keyword evidence="1" id="KW-0472">Membrane</keyword>
<dbReference type="AlphaFoldDB" id="A0A7C9M853"/>
<dbReference type="PANTHER" id="PTHR46825:SF12">
    <property type="entry name" value="PENICILLIN-BINDING PROTEIN 4"/>
    <property type="match status" value="1"/>
</dbReference>
<evidence type="ECO:0000256" key="1">
    <source>
        <dbReference type="SAM" id="Phobius"/>
    </source>
</evidence>
<dbReference type="Proteomes" id="UP000483286">
    <property type="component" value="Unassembled WGS sequence"/>
</dbReference>
<dbReference type="EMBL" id="WQLB01000008">
    <property type="protein sequence ID" value="MVN86639.1"/>
    <property type="molecule type" value="Genomic_DNA"/>
</dbReference>
<dbReference type="Gene3D" id="3.40.710.10">
    <property type="entry name" value="DD-peptidase/beta-lactamase superfamily"/>
    <property type="match status" value="1"/>
</dbReference>
<dbReference type="Pfam" id="PF00144">
    <property type="entry name" value="Beta-lactamase"/>
    <property type="match status" value="1"/>
</dbReference>